<evidence type="ECO:0000256" key="3">
    <source>
        <dbReference type="SAM" id="MobiDB-lite"/>
    </source>
</evidence>
<dbReference type="InterPro" id="IPR004087">
    <property type="entry name" value="KH_dom"/>
</dbReference>
<keyword evidence="1 2" id="KW-0694">RNA-binding</keyword>
<feature type="domain" description="K Homology" evidence="4">
    <location>
        <begin position="7"/>
        <end position="85"/>
    </location>
</feature>
<dbReference type="GO" id="GO:0003723">
    <property type="term" value="F:RNA binding"/>
    <property type="evidence" value="ECO:0007669"/>
    <property type="project" value="UniProtKB-UniRule"/>
</dbReference>
<evidence type="ECO:0000313" key="5">
    <source>
        <dbReference type="EMBL" id="AIE90396.1"/>
    </source>
</evidence>
<feature type="compositionally biased region" description="Acidic residues" evidence="3">
    <location>
        <begin position="232"/>
        <end position="243"/>
    </location>
</feature>
<sequence length="243" mass="27712">MEHLARIPQDRIAVLIGKGGETRRMLEEACGASLEIDSKSGDVMADWEEDGVDPVIRMKMPDVIVAIGRGLAPKRAVQLIQDEVFLRMYDIREWVGRQPNQTRRMRSRLIGRNGRIRSLIEEISRCEMAIYGSSVLVIGDEDGLDLAAPAIEGILQGSEHSTVLHGLEQDRKRQRLRSRRLESHEERRSDEGSTFETLVPGLAEARRRRERRHRSSQVDPDDEEQVSSMLELGDDEEVVYEEE</sequence>
<feature type="domain" description="K Homology" evidence="4">
    <location>
        <begin position="93"/>
        <end position="156"/>
    </location>
</feature>
<dbReference type="AlphaFoldDB" id="A0A075FLL1"/>
<dbReference type="SUPFAM" id="SSF54791">
    <property type="entry name" value="Eukaryotic type KH-domain (KH-domain type I)"/>
    <property type="match status" value="2"/>
</dbReference>
<dbReference type="SMART" id="SM00322">
    <property type="entry name" value="KH"/>
    <property type="match status" value="2"/>
</dbReference>
<dbReference type="InterPro" id="IPR055211">
    <property type="entry name" value="KH_PNO1_2nd"/>
</dbReference>
<dbReference type="InterPro" id="IPR004088">
    <property type="entry name" value="KH_dom_type_1"/>
</dbReference>
<protein>
    <submittedName>
        <fullName evidence="5">Ribosomal RNA assembly protein (KRR1)</fullName>
    </submittedName>
</protein>
<dbReference type="Pfam" id="PF00013">
    <property type="entry name" value="KH_1"/>
    <property type="match status" value="1"/>
</dbReference>
<dbReference type="Gene3D" id="3.30.1370.10">
    <property type="entry name" value="K Homology domain, type 1"/>
    <property type="match status" value="2"/>
</dbReference>
<feature type="compositionally biased region" description="Basic residues" evidence="3">
    <location>
        <begin position="206"/>
        <end position="215"/>
    </location>
</feature>
<dbReference type="InterPro" id="IPR019964">
    <property type="entry name" value="KH_domain_protein_archaea"/>
</dbReference>
<organism evidence="5">
    <name type="scientific">uncultured marine group II/III euryarchaeote AD1000_02_H02</name>
    <dbReference type="NCBI Taxonomy" id="1457702"/>
    <lineage>
        <taxon>Archaea</taxon>
        <taxon>Methanobacteriati</taxon>
        <taxon>Methanobacteriota</taxon>
        <taxon>environmental samples</taxon>
    </lineage>
</organism>
<reference evidence="5" key="1">
    <citation type="journal article" date="2014" name="Genome Biol. Evol.">
        <title>Pangenome evidence for extensive interdomain horizontal transfer affecting lineage core and shell genes in uncultured planktonic thaumarchaeota and euryarchaeota.</title>
        <authorList>
            <person name="Deschamps P."/>
            <person name="Zivanovic Y."/>
            <person name="Moreira D."/>
            <person name="Rodriguez-Valera F."/>
            <person name="Lopez-Garcia P."/>
        </authorList>
    </citation>
    <scope>NUCLEOTIDE SEQUENCE</scope>
</reference>
<dbReference type="EMBL" id="KF900308">
    <property type="protein sequence ID" value="AIE90396.1"/>
    <property type="molecule type" value="Genomic_DNA"/>
</dbReference>
<evidence type="ECO:0000256" key="2">
    <source>
        <dbReference type="PROSITE-ProRule" id="PRU00117"/>
    </source>
</evidence>
<evidence type="ECO:0000256" key="1">
    <source>
        <dbReference type="ARBA" id="ARBA00022884"/>
    </source>
</evidence>
<accession>A0A075FLL1</accession>
<gene>
    <name evidence="5" type="primary">KRR1</name>
</gene>
<feature type="region of interest" description="Disordered" evidence="3">
    <location>
        <begin position="168"/>
        <end position="243"/>
    </location>
</feature>
<proteinExistence type="predicted"/>
<name>A0A075FLL1_9EURY</name>
<dbReference type="PROSITE" id="PS50084">
    <property type="entry name" value="KH_TYPE_1"/>
    <property type="match status" value="1"/>
</dbReference>
<dbReference type="NCBIfam" id="TIGR03665">
    <property type="entry name" value="arCOG04150"/>
    <property type="match status" value="1"/>
</dbReference>
<dbReference type="PANTHER" id="PTHR12826:SF13">
    <property type="entry name" value="RNA-BINDING PROTEIN PNO1"/>
    <property type="match status" value="1"/>
</dbReference>
<feature type="compositionally biased region" description="Basic and acidic residues" evidence="3">
    <location>
        <begin position="179"/>
        <end position="191"/>
    </location>
</feature>
<dbReference type="Pfam" id="PF22891">
    <property type="entry name" value="KH_PNO1_2nd"/>
    <property type="match status" value="1"/>
</dbReference>
<dbReference type="InterPro" id="IPR036612">
    <property type="entry name" value="KH_dom_type_1_sf"/>
</dbReference>
<dbReference type="PANTHER" id="PTHR12826">
    <property type="entry name" value="RIBONUCLEASE Y"/>
    <property type="match status" value="1"/>
</dbReference>
<evidence type="ECO:0000259" key="4">
    <source>
        <dbReference type="SMART" id="SM00322"/>
    </source>
</evidence>